<evidence type="ECO:0000256" key="2">
    <source>
        <dbReference type="SAM" id="SignalP"/>
    </source>
</evidence>
<feature type="compositionally biased region" description="Basic and acidic residues" evidence="1">
    <location>
        <begin position="307"/>
        <end position="319"/>
    </location>
</feature>
<keyword evidence="4" id="KW-1185">Reference proteome</keyword>
<feature type="compositionally biased region" description="Basic and acidic residues" evidence="1">
    <location>
        <begin position="268"/>
        <end position="286"/>
    </location>
</feature>
<proteinExistence type="predicted"/>
<organism evidence="3 4">
    <name type="scientific">Coniella lustricola</name>
    <dbReference type="NCBI Taxonomy" id="2025994"/>
    <lineage>
        <taxon>Eukaryota</taxon>
        <taxon>Fungi</taxon>
        <taxon>Dikarya</taxon>
        <taxon>Ascomycota</taxon>
        <taxon>Pezizomycotina</taxon>
        <taxon>Sordariomycetes</taxon>
        <taxon>Sordariomycetidae</taxon>
        <taxon>Diaporthales</taxon>
        <taxon>Schizoparmaceae</taxon>
        <taxon>Coniella</taxon>
    </lineage>
</organism>
<accession>A0A2T3AGP6</accession>
<keyword evidence="2" id="KW-0732">Signal</keyword>
<sequence length="319" mass="35023">MKPLLLPVGLTCLASHIHTAASAALDSRDETASNLLFTEAQIRHGCKVPSAVLGADCHVDSARAEQVRSMYPGFDFGCTWSNKPNADKPSCRLFFGDKNRTASSTTPDTMTTKASSYWNILPRFMARVNIPRQLASTAPEARSNSTRLASLTEHATSTATQVAQRPATGRLVFTESVWYTTYDDTTVTITEPLQTPPANPTVTTSVWETFYEDITVTITKSQAPTNLTNTTSVQQTTNKDVTKPVWPPSNSSSGNVDNPEYGWAEQVYDDKQSDAGTRKTNDHVDNQKIGWAEEVYNDKQSNAGTRKTNDHSKDHQVNA</sequence>
<feature type="compositionally biased region" description="Polar residues" evidence="1">
    <location>
        <begin position="227"/>
        <end position="239"/>
    </location>
</feature>
<evidence type="ECO:0000313" key="4">
    <source>
        <dbReference type="Proteomes" id="UP000241462"/>
    </source>
</evidence>
<dbReference type="Proteomes" id="UP000241462">
    <property type="component" value="Unassembled WGS sequence"/>
</dbReference>
<dbReference type="InParanoid" id="A0A2T3AGP6"/>
<evidence type="ECO:0000256" key="1">
    <source>
        <dbReference type="SAM" id="MobiDB-lite"/>
    </source>
</evidence>
<protein>
    <submittedName>
        <fullName evidence="3">Uncharacterized protein</fullName>
    </submittedName>
</protein>
<dbReference type="AlphaFoldDB" id="A0A2T3AGP6"/>
<feature type="signal peptide" evidence="2">
    <location>
        <begin position="1"/>
        <end position="22"/>
    </location>
</feature>
<dbReference type="EMBL" id="KZ678391">
    <property type="protein sequence ID" value="PSR97387.1"/>
    <property type="molecule type" value="Genomic_DNA"/>
</dbReference>
<gene>
    <name evidence="3" type="ORF">BD289DRAFT_450899</name>
</gene>
<reference evidence="3 4" key="1">
    <citation type="journal article" date="2018" name="Mycol. Prog.">
        <title>Coniella lustricola, a new species from submerged detritus.</title>
        <authorList>
            <person name="Raudabaugh D.B."/>
            <person name="Iturriaga T."/>
            <person name="Carver A."/>
            <person name="Mondo S."/>
            <person name="Pangilinan J."/>
            <person name="Lipzen A."/>
            <person name="He G."/>
            <person name="Amirebrahimi M."/>
            <person name="Grigoriev I.V."/>
            <person name="Miller A.N."/>
        </authorList>
    </citation>
    <scope>NUCLEOTIDE SEQUENCE [LARGE SCALE GENOMIC DNA]</scope>
    <source>
        <strain evidence="3 4">B22-T-1</strain>
    </source>
</reference>
<evidence type="ECO:0000313" key="3">
    <source>
        <dbReference type="EMBL" id="PSR97387.1"/>
    </source>
</evidence>
<name>A0A2T3AGP6_9PEZI</name>
<feature type="chain" id="PRO_5015784440" evidence="2">
    <location>
        <begin position="23"/>
        <end position="319"/>
    </location>
</feature>
<feature type="region of interest" description="Disordered" evidence="1">
    <location>
        <begin position="227"/>
        <end position="319"/>
    </location>
</feature>